<sequence>MKKLFFISFFLVALVSAKPMQAQTADHEQVKAVIQQLFEGMRKGDSTLVKASFADDAILQTIVRKKDGTDAVRTEALANFLKAVGTPHTDVWDERIVFDQVLIDGPLASAWTPYKFYIGDKFSHCGANSFQLARTPAGWKIVYLIDSRRKEGCEAIAVK</sequence>
<reference evidence="2 3" key="1">
    <citation type="submission" date="2018-06" db="EMBL/GenBank/DDBJ databases">
        <title>Genomic Encyclopedia of Archaeal and Bacterial Type Strains, Phase II (KMG-II): from individual species to whole genera.</title>
        <authorList>
            <person name="Goeker M."/>
        </authorList>
    </citation>
    <scope>NUCLEOTIDE SEQUENCE [LARGE SCALE GENOMIC DNA]</scope>
    <source>
        <strain evidence="2 3">DSM 23857</strain>
    </source>
</reference>
<dbReference type="AlphaFoldDB" id="A0A327QE05"/>
<evidence type="ECO:0000313" key="2">
    <source>
        <dbReference type="EMBL" id="RAJ02235.1"/>
    </source>
</evidence>
<feature type="signal peptide" evidence="1">
    <location>
        <begin position="1"/>
        <end position="22"/>
    </location>
</feature>
<evidence type="ECO:0000313" key="3">
    <source>
        <dbReference type="Proteomes" id="UP000249547"/>
    </source>
</evidence>
<dbReference type="Gene3D" id="3.10.450.50">
    <property type="match status" value="1"/>
</dbReference>
<proteinExistence type="predicted"/>
<protein>
    <submittedName>
        <fullName evidence="2">Putative lumazine-binding protein</fullName>
    </submittedName>
</protein>
<dbReference type="Pfam" id="PF12893">
    <property type="entry name" value="Lumazine_bd_2"/>
    <property type="match status" value="1"/>
</dbReference>
<dbReference type="InterPro" id="IPR039437">
    <property type="entry name" value="FrzH/put_lumazine-bd"/>
</dbReference>
<organism evidence="2 3">
    <name type="scientific">Chitinophaga skermanii</name>
    <dbReference type="NCBI Taxonomy" id="331697"/>
    <lineage>
        <taxon>Bacteria</taxon>
        <taxon>Pseudomonadati</taxon>
        <taxon>Bacteroidota</taxon>
        <taxon>Chitinophagia</taxon>
        <taxon>Chitinophagales</taxon>
        <taxon>Chitinophagaceae</taxon>
        <taxon>Chitinophaga</taxon>
    </lineage>
</organism>
<dbReference type="SUPFAM" id="SSF54427">
    <property type="entry name" value="NTF2-like"/>
    <property type="match status" value="1"/>
</dbReference>
<keyword evidence="1" id="KW-0732">Signal</keyword>
<dbReference type="RefSeq" id="WP_111598684.1">
    <property type="nucleotide sequence ID" value="NZ_QLLL01000006.1"/>
</dbReference>
<gene>
    <name evidence="2" type="ORF">LX64_03244</name>
</gene>
<comment type="caution">
    <text evidence="2">The sequence shown here is derived from an EMBL/GenBank/DDBJ whole genome shotgun (WGS) entry which is preliminary data.</text>
</comment>
<dbReference type="InterPro" id="IPR032710">
    <property type="entry name" value="NTF2-like_dom_sf"/>
</dbReference>
<keyword evidence="3" id="KW-1185">Reference proteome</keyword>
<accession>A0A327QE05</accession>
<evidence type="ECO:0000256" key="1">
    <source>
        <dbReference type="SAM" id="SignalP"/>
    </source>
</evidence>
<feature type="chain" id="PRO_5016459528" evidence="1">
    <location>
        <begin position="23"/>
        <end position="159"/>
    </location>
</feature>
<name>A0A327QE05_9BACT</name>
<dbReference type="EMBL" id="QLLL01000006">
    <property type="protein sequence ID" value="RAJ02235.1"/>
    <property type="molecule type" value="Genomic_DNA"/>
</dbReference>
<dbReference type="Proteomes" id="UP000249547">
    <property type="component" value="Unassembled WGS sequence"/>
</dbReference>
<dbReference type="OrthoDB" id="117186at2"/>